<feature type="region of interest" description="Disordered" evidence="1">
    <location>
        <begin position="1"/>
        <end position="23"/>
    </location>
</feature>
<proteinExistence type="predicted"/>
<dbReference type="SMART" id="SM00986">
    <property type="entry name" value="UDG"/>
    <property type="match status" value="1"/>
</dbReference>
<dbReference type="EMBL" id="FOCF01000006">
    <property type="protein sequence ID" value="SEN34003.1"/>
    <property type="molecule type" value="Genomic_DNA"/>
</dbReference>
<name>A0A1H8FQL2_9SPHN</name>
<sequence>MATGKLDTPHSRGACTAPMAPDDALKTSFPPVTNTATRVLVLGSLPGDRSLKERRYYAHPQNQFWALVGAAVGRDLASLTYPDRLTALLASGIGLWDVIGTARRQGSNDAAIRDHRANDLRALCDQLPHLRAIAFNGATAARIGTAELGAQDDGRGIARLTLPSSSPLHTVGVAAKLPDWMAIRDFLN</sequence>
<dbReference type="Gene3D" id="3.40.470.10">
    <property type="entry name" value="Uracil-DNA glycosylase-like domain"/>
    <property type="match status" value="1"/>
</dbReference>
<dbReference type="SUPFAM" id="SSF52141">
    <property type="entry name" value="Uracil-DNA glycosylase-like"/>
    <property type="match status" value="1"/>
</dbReference>
<protein>
    <submittedName>
        <fullName evidence="3">G/U mismatch-specific uracil-DNA glycosylase</fullName>
    </submittedName>
</protein>
<dbReference type="InterPro" id="IPR026353">
    <property type="entry name" value="Hypoxan-DNA_Glyclase"/>
</dbReference>
<accession>A0A1H8FQL2</accession>
<evidence type="ECO:0000259" key="2">
    <source>
        <dbReference type="SMART" id="SM00986"/>
    </source>
</evidence>
<evidence type="ECO:0000313" key="3">
    <source>
        <dbReference type="EMBL" id="SEN34003.1"/>
    </source>
</evidence>
<dbReference type="SMART" id="SM00987">
    <property type="entry name" value="UreE_C"/>
    <property type="match status" value="1"/>
</dbReference>
<reference evidence="4" key="1">
    <citation type="submission" date="2016-10" db="EMBL/GenBank/DDBJ databases">
        <authorList>
            <person name="Varghese N."/>
            <person name="Submissions S."/>
        </authorList>
    </citation>
    <scope>NUCLEOTIDE SEQUENCE [LARGE SCALE GENOMIC DNA]</scope>
    <source>
        <strain evidence="4">S6-262</strain>
    </source>
</reference>
<evidence type="ECO:0000313" key="4">
    <source>
        <dbReference type="Proteomes" id="UP000199206"/>
    </source>
</evidence>
<dbReference type="Proteomes" id="UP000199206">
    <property type="component" value="Unassembled WGS sequence"/>
</dbReference>
<dbReference type="InterPro" id="IPR005122">
    <property type="entry name" value="Uracil-DNA_glycosylase-like"/>
</dbReference>
<feature type="domain" description="Uracil-DNA glycosylase-like" evidence="2">
    <location>
        <begin position="30"/>
        <end position="181"/>
    </location>
</feature>
<dbReference type="AlphaFoldDB" id="A0A1H8FQL2"/>
<dbReference type="InterPro" id="IPR036895">
    <property type="entry name" value="Uracil-DNA_glycosylase-like_sf"/>
</dbReference>
<dbReference type="Pfam" id="PF03167">
    <property type="entry name" value="UDG"/>
    <property type="match status" value="1"/>
</dbReference>
<keyword evidence="4" id="KW-1185">Reference proteome</keyword>
<evidence type="ECO:0000256" key="1">
    <source>
        <dbReference type="SAM" id="MobiDB-lite"/>
    </source>
</evidence>
<organism evidence="3 4">
    <name type="scientific">Sphingomonas gellani</name>
    <dbReference type="NCBI Taxonomy" id="1166340"/>
    <lineage>
        <taxon>Bacteria</taxon>
        <taxon>Pseudomonadati</taxon>
        <taxon>Pseudomonadota</taxon>
        <taxon>Alphaproteobacteria</taxon>
        <taxon>Sphingomonadales</taxon>
        <taxon>Sphingomonadaceae</taxon>
        <taxon>Sphingomonas</taxon>
    </lineage>
</organism>
<dbReference type="RefSeq" id="WP_244501562.1">
    <property type="nucleotide sequence ID" value="NZ_FOCF01000006.1"/>
</dbReference>
<gene>
    <name evidence="3" type="ORF">SAMN05192583_2531</name>
</gene>
<dbReference type="STRING" id="1166340.SAMN05192583_2531"/>
<dbReference type="NCBIfam" id="TIGR04274">
    <property type="entry name" value="hypoxanDNAglyco"/>
    <property type="match status" value="1"/>
</dbReference>
<dbReference type="CDD" id="cd10032">
    <property type="entry name" value="UDG-F6_HDG"/>
    <property type="match status" value="1"/>
</dbReference>